<organism evidence="1 2">
    <name type="scientific">Trichonephila clavipes</name>
    <name type="common">Golden silk orbweaver</name>
    <name type="synonym">Nephila clavipes</name>
    <dbReference type="NCBI Taxonomy" id="2585209"/>
    <lineage>
        <taxon>Eukaryota</taxon>
        <taxon>Metazoa</taxon>
        <taxon>Ecdysozoa</taxon>
        <taxon>Arthropoda</taxon>
        <taxon>Chelicerata</taxon>
        <taxon>Arachnida</taxon>
        <taxon>Araneae</taxon>
        <taxon>Araneomorphae</taxon>
        <taxon>Entelegynae</taxon>
        <taxon>Araneoidea</taxon>
        <taxon>Nephilidae</taxon>
        <taxon>Trichonephila</taxon>
    </lineage>
</organism>
<name>A0A8X6VIP6_TRICX</name>
<reference evidence="1" key="1">
    <citation type="submission" date="2020-08" db="EMBL/GenBank/DDBJ databases">
        <title>Multicomponent nature underlies the extraordinary mechanical properties of spider dragline silk.</title>
        <authorList>
            <person name="Kono N."/>
            <person name="Nakamura H."/>
            <person name="Mori M."/>
            <person name="Yoshida Y."/>
            <person name="Ohtoshi R."/>
            <person name="Malay A.D."/>
            <person name="Moran D.A.P."/>
            <person name="Tomita M."/>
            <person name="Numata K."/>
            <person name="Arakawa K."/>
        </authorList>
    </citation>
    <scope>NUCLEOTIDE SEQUENCE</scope>
</reference>
<protein>
    <submittedName>
        <fullName evidence="1">Uncharacterized protein</fullName>
    </submittedName>
</protein>
<gene>
    <name evidence="1" type="ORF">TNCV_5086301</name>
</gene>
<proteinExistence type="predicted"/>
<keyword evidence="2" id="KW-1185">Reference proteome</keyword>
<accession>A0A8X6VIP6</accession>
<evidence type="ECO:0000313" key="2">
    <source>
        <dbReference type="Proteomes" id="UP000887159"/>
    </source>
</evidence>
<dbReference type="EMBL" id="BMAU01021272">
    <property type="protein sequence ID" value="GFY07445.1"/>
    <property type="molecule type" value="Genomic_DNA"/>
</dbReference>
<dbReference type="AlphaFoldDB" id="A0A8X6VIP6"/>
<evidence type="ECO:0000313" key="1">
    <source>
        <dbReference type="EMBL" id="GFY07445.1"/>
    </source>
</evidence>
<sequence length="143" mass="16196">MSVTRLTKKATGMKSTLYKSLYFSQEQARIKAQRVLLHKAILRPIMLYASPIWAEIKSFCPRSVEMLQPVERRALCCHGDVTSFSLYLPTKEKQKLNQLGERSSTSVVALHSMCGFLCHFNRGSIYLLCSSVNFCVQLIMISG</sequence>
<comment type="caution">
    <text evidence="1">The sequence shown here is derived from an EMBL/GenBank/DDBJ whole genome shotgun (WGS) entry which is preliminary data.</text>
</comment>
<dbReference type="Proteomes" id="UP000887159">
    <property type="component" value="Unassembled WGS sequence"/>
</dbReference>